<dbReference type="Gene3D" id="3.40.140.10">
    <property type="entry name" value="Cytidine Deaminase, domain 2"/>
    <property type="match status" value="1"/>
</dbReference>
<dbReference type="InterPro" id="IPR016192">
    <property type="entry name" value="APOBEC/CMP_deaminase_Zn-bd"/>
</dbReference>
<comment type="caution">
    <text evidence="7">The sequence shown here is derived from an EMBL/GenBank/DDBJ whole genome shotgun (WGS) entry which is preliminary data.</text>
</comment>
<dbReference type="PROSITE" id="PS00903">
    <property type="entry name" value="CYT_DCMP_DEAMINASES_1"/>
    <property type="match status" value="1"/>
</dbReference>
<dbReference type="NCBIfam" id="NF041025">
    <property type="entry name" value="antiphage_deaminase"/>
    <property type="match status" value="1"/>
</dbReference>
<dbReference type="EMBL" id="SNVI01000002">
    <property type="protein sequence ID" value="TFE39976.1"/>
    <property type="molecule type" value="Genomic_DNA"/>
</dbReference>
<comment type="similarity">
    <text evidence="1">Belongs to the cytidine and deoxycytidylate deaminase family.</text>
</comment>
<dbReference type="Pfam" id="PF00383">
    <property type="entry name" value="dCMP_cyt_deam_1"/>
    <property type="match status" value="1"/>
</dbReference>
<keyword evidence="3" id="KW-0378">Hydrolase</keyword>
<evidence type="ECO:0000256" key="2">
    <source>
        <dbReference type="ARBA" id="ARBA00022723"/>
    </source>
</evidence>
<evidence type="ECO:0000313" key="8">
    <source>
        <dbReference type="Proteomes" id="UP000297385"/>
    </source>
</evidence>
<dbReference type="InterPro" id="IPR027417">
    <property type="entry name" value="P-loop_NTPase"/>
</dbReference>
<dbReference type="AlphaFoldDB" id="A0A4Y8MR24"/>
<dbReference type="GeneID" id="97310557"/>
<reference evidence="7 8" key="1">
    <citation type="submission" date="2019-03" db="EMBL/GenBank/DDBJ databases">
        <title>Complete Genome Sequence of Paraburkholderia dipogonis ICMP 19430T, a Nitrogen-fixing Symbiont of the South African Invasive Legume Dipogon lignosus in New Zealand.</title>
        <authorList>
            <person name="De Meyer S.E."/>
        </authorList>
    </citation>
    <scope>NUCLEOTIDE SEQUENCE [LARGE SCALE GENOMIC DNA]</scope>
    <source>
        <strain evidence="7 8">ICMP 19430</strain>
    </source>
</reference>
<name>A0A4Y8MR24_9BURK</name>
<keyword evidence="2" id="KW-0479">Metal-binding</keyword>
<dbReference type="Gene3D" id="3.40.50.300">
    <property type="entry name" value="P-loop containing nucleotide triphosphate hydrolases"/>
    <property type="match status" value="1"/>
</dbReference>
<dbReference type="GO" id="GO:0008270">
    <property type="term" value="F:zinc ion binding"/>
    <property type="evidence" value="ECO:0007669"/>
    <property type="project" value="InterPro"/>
</dbReference>
<feature type="compositionally biased region" description="Basic and acidic residues" evidence="5">
    <location>
        <begin position="9"/>
        <end position="22"/>
    </location>
</feature>
<dbReference type="InterPro" id="IPR015517">
    <property type="entry name" value="dCMP_deaminase-rel"/>
</dbReference>
<evidence type="ECO:0000256" key="5">
    <source>
        <dbReference type="SAM" id="MobiDB-lite"/>
    </source>
</evidence>
<keyword evidence="4" id="KW-0862">Zinc</keyword>
<dbReference type="RefSeq" id="WP_134461332.1">
    <property type="nucleotide sequence ID" value="NZ_JBHSSZ010000115.1"/>
</dbReference>
<gene>
    <name evidence="7" type="ORF">E2553_24600</name>
</gene>
<organism evidence="7 8">
    <name type="scientific">Paraburkholderia dipogonis</name>
    <dbReference type="NCBI Taxonomy" id="1211383"/>
    <lineage>
        <taxon>Bacteria</taxon>
        <taxon>Pseudomonadati</taxon>
        <taxon>Pseudomonadota</taxon>
        <taxon>Betaproteobacteria</taxon>
        <taxon>Burkholderiales</taxon>
        <taxon>Burkholderiaceae</taxon>
        <taxon>Paraburkholderia</taxon>
    </lineage>
</organism>
<evidence type="ECO:0000256" key="3">
    <source>
        <dbReference type="ARBA" id="ARBA00022801"/>
    </source>
</evidence>
<sequence length="517" mass="57821">MTRKARQRERRDNVSDAERAVHTSSPKDIELVFGLVGPTGVDLTAVCNALKSQLTAVGYDPVIISLSELIPGYIRKDFKPASEYDRIKELMALGTKLRERTAQADIVARLGVARIRAVREEKSGDRKKPASRVAYIIRSFKRPEEIDLYRDVYGKAFTLISVYSPRVARIRHMERKFLKSSRTRKKAGEYAVELINRDYAEEDGKDYGQSVGETFPLADYFVTSGSAAEIEENIRRLVRLIFGDPYISPTRDEQGMFFAQAAALRSLDLSRQVGAAVITQDGDLLSTGCNEVPKFGGGLYWEEDEHCARDFELGHDSNVTIKREIVEEMFAKLREANWLSGAAKKKSDAELTDDSLTGNGKYLKSSKLFDVIEFGRAVHAEMAAITQAAKNGISLSGHRLFCTTFPCHICARHIISSGLSEVVFVEPYDKSRTGELYDDSISIEPGELPRNKASFRAFVGVAPRRYMDLFTMTTHRKNAKGEILSGDEIAKQPKLKRFVLTYIVAEDIIINSTASVN</sequence>
<protein>
    <submittedName>
        <fullName evidence="7">Cytidine deaminase</fullName>
    </submittedName>
</protein>
<dbReference type="PANTHER" id="PTHR11086:SF18">
    <property type="entry name" value="DEOXYCYTIDYLATE DEAMINASE"/>
    <property type="match status" value="1"/>
</dbReference>
<proteinExistence type="inferred from homology"/>
<evidence type="ECO:0000256" key="1">
    <source>
        <dbReference type="ARBA" id="ARBA00006576"/>
    </source>
</evidence>
<dbReference type="SUPFAM" id="SSF53927">
    <property type="entry name" value="Cytidine deaminase-like"/>
    <property type="match status" value="1"/>
</dbReference>
<dbReference type="GO" id="GO:0004132">
    <property type="term" value="F:dCMP deaminase activity"/>
    <property type="evidence" value="ECO:0007669"/>
    <property type="project" value="TreeGrafter"/>
</dbReference>
<feature type="region of interest" description="Disordered" evidence="5">
    <location>
        <begin position="1"/>
        <end position="22"/>
    </location>
</feature>
<evidence type="ECO:0000256" key="4">
    <source>
        <dbReference type="ARBA" id="ARBA00022833"/>
    </source>
</evidence>
<dbReference type="PANTHER" id="PTHR11086">
    <property type="entry name" value="DEOXYCYTIDYLATE DEAMINASE-RELATED"/>
    <property type="match status" value="1"/>
</dbReference>
<dbReference type="InterPro" id="IPR016193">
    <property type="entry name" value="Cytidine_deaminase-like"/>
</dbReference>
<dbReference type="InterPro" id="IPR002125">
    <property type="entry name" value="CMP_dCMP_dom"/>
</dbReference>
<accession>A0A4Y8MR24</accession>
<feature type="domain" description="CMP/dCMP-type deaminase" evidence="6">
    <location>
        <begin position="250"/>
        <end position="444"/>
    </location>
</feature>
<evidence type="ECO:0000313" key="7">
    <source>
        <dbReference type="EMBL" id="TFE39976.1"/>
    </source>
</evidence>
<dbReference type="GO" id="GO:0005737">
    <property type="term" value="C:cytoplasm"/>
    <property type="evidence" value="ECO:0007669"/>
    <property type="project" value="TreeGrafter"/>
</dbReference>
<dbReference type="PROSITE" id="PS51747">
    <property type="entry name" value="CYT_DCMP_DEAMINASES_2"/>
    <property type="match status" value="1"/>
</dbReference>
<evidence type="ECO:0000259" key="6">
    <source>
        <dbReference type="PROSITE" id="PS51747"/>
    </source>
</evidence>
<dbReference type="Proteomes" id="UP000297385">
    <property type="component" value="Unassembled WGS sequence"/>
</dbReference>